<sequence>MIEFVALIGLEAHAGAYAIMRDAARAEGWQITEMEPCGWIAVRNAGVQRVALESGQAFIVGDTVQMRRLGEERFENEEALCRMLACEGWGRYVVLFLGNDGALSGVFRDPSGAVDCARAQSGRCWIVASQTPDWLVDATNDHPPICWTTVAQVLRDPVLLSSADMLSSWRTVTPGVLHLTGGATRIIWSPSLAARRGRPANEAGLRAVVDATVRDMTRARTSILTEVSGGLDSAIMATALKASGFGGEVIWLNTSGPFAESDERRYARAVVEAMDESLTEVLRTSEDVAAGLAFDHPRTLRPSLNRMDATYDALQAELCDRHDVDAVLTGKGGDVAFFQTATSAILSDQIRDQGPGALFSRTAPVLARRLRRSAWRVLKAGWAGSTSAERPAPPSNLLLSGEVENAPRAVHPWLADLTGLGPGKRQQILGFASNLGLHSPSQRTRRVDLLHPALSQPVMEAVLATPTYQLTRGGHDRLLARNAFADRLPTILLQRRSKAELSGYYGRVLAANLNQLRPHLLEGRLAGQGLINRDQVEAALRVEHLIWQGGYGELMVLALVESWLQAWKR</sequence>
<dbReference type="Proteomes" id="UP000250358">
    <property type="component" value="Unassembled WGS sequence"/>
</dbReference>
<dbReference type="SUPFAM" id="SSF52402">
    <property type="entry name" value="Adenine nucleotide alpha hydrolases-like"/>
    <property type="match status" value="1"/>
</dbReference>
<proteinExistence type="predicted"/>
<dbReference type="AlphaFoldDB" id="A0A2X1AF21"/>
<protein>
    <submittedName>
        <fullName evidence="2">Asparagine synthase (Glutamine-hydrolyzing)</fullName>
    </submittedName>
</protein>
<dbReference type="Gene3D" id="3.40.50.620">
    <property type="entry name" value="HUPs"/>
    <property type="match status" value="1"/>
</dbReference>
<evidence type="ECO:0000313" key="3">
    <source>
        <dbReference type="Proteomes" id="UP000250358"/>
    </source>
</evidence>
<accession>A0A2X1AF21</accession>
<dbReference type="EMBL" id="UAQM01000002">
    <property type="protein sequence ID" value="SPU42977.1"/>
    <property type="molecule type" value="Genomic_DNA"/>
</dbReference>
<organism evidence="2 3">
    <name type="scientific">Brevundimonas diminuta</name>
    <name type="common">Pseudomonas diminuta</name>
    <dbReference type="NCBI Taxonomy" id="293"/>
    <lineage>
        <taxon>Bacteria</taxon>
        <taxon>Pseudomonadati</taxon>
        <taxon>Pseudomonadota</taxon>
        <taxon>Alphaproteobacteria</taxon>
        <taxon>Caulobacterales</taxon>
        <taxon>Caulobacteraceae</taxon>
        <taxon>Brevundimonas</taxon>
    </lineage>
</organism>
<feature type="domain" description="Asparagine synthetase" evidence="1">
    <location>
        <begin position="205"/>
        <end position="564"/>
    </location>
</feature>
<dbReference type="InterPro" id="IPR001962">
    <property type="entry name" value="Asn_synthase"/>
</dbReference>
<dbReference type="GO" id="GO:0006529">
    <property type="term" value="P:asparagine biosynthetic process"/>
    <property type="evidence" value="ECO:0007669"/>
    <property type="project" value="InterPro"/>
</dbReference>
<evidence type="ECO:0000259" key="1">
    <source>
        <dbReference type="Pfam" id="PF00733"/>
    </source>
</evidence>
<dbReference type="GO" id="GO:0004066">
    <property type="term" value="F:asparagine synthase (glutamine-hydrolyzing) activity"/>
    <property type="evidence" value="ECO:0007669"/>
    <property type="project" value="InterPro"/>
</dbReference>
<dbReference type="RefSeq" id="WP_128115252.1">
    <property type="nucleotide sequence ID" value="NZ_UAQM01000002.1"/>
</dbReference>
<dbReference type="Pfam" id="PF00733">
    <property type="entry name" value="Asn_synthase"/>
    <property type="match status" value="1"/>
</dbReference>
<evidence type="ECO:0000313" key="2">
    <source>
        <dbReference type="EMBL" id="SPU42977.1"/>
    </source>
</evidence>
<gene>
    <name evidence="2" type="ORF">NCTC11165_00963</name>
</gene>
<reference evidence="2 3" key="1">
    <citation type="submission" date="2018-06" db="EMBL/GenBank/DDBJ databases">
        <authorList>
            <consortium name="Pathogen Informatics"/>
            <person name="Doyle S."/>
        </authorList>
    </citation>
    <scope>NUCLEOTIDE SEQUENCE [LARGE SCALE GENOMIC DNA]</scope>
    <source>
        <strain evidence="2 3">NCTC11165</strain>
    </source>
</reference>
<dbReference type="InterPro" id="IPR014729">
    <property type="entry name" value="Rossmann-like_a/b/a_fold"/>
</dbReference>
<name>A0A2X1AF21_BREDI</name>